<dbReference type="EMBL" id="AP017424">
    <property type="protein sequence ID" value="BAU88033.1"/>
    <property type="molecule type" value="Genomic_DNA"/>
</dbReference>
<dbReference type="Proteomes" id="UP000217676">
    <property type="component" value="Chromosome"/>
</dbReference>
<sequence>MRKFKSGLAFLGSIAFFLVASFTGVPTALAKDVVSASTSPPLRFSTYNICGNYCVKADDSGIRVSAVVAETDAAGWKADVVFVQEICKYQYEQIRTQLTPRGFSGHYVPTIAANSSICLNKNSSYGMAVFAKGAIHADATWQPAAESDGLAEVNLLSGTGVETEGITSPCMRVFVQHRSTWVCSVHLWWPKDSTDTAGVAARDANARILYQKVKEWQDKGVPVIVGGDFNGQPWTDATKPFYSSEAVSAVRGTGAMTEVDETDAGEFQGSGVCDGATRCRSGEVTHDGRPTGSLRKIDYIFATSSFFKEVRGDVQARNVSISDHSLLRGTARWADCGPAEPTASALFRVDASGALFRYASHGNGTLAPACKVGFGWGNMSQIARQGSDLIALDQAGALWRYPADPTTGEYSGSTRVNLGSGLSGITAMLTPGDTDGDNTRDLLVRNSLGQLLRYPGTGAGGYNLTAPVTLNAPASGQTWNRYKLLVAAGDFARSAADKPSRPDLIGIDNDGKLWLHRGNSDTDNYDTAADIGQGWQVYTALAAPGDLNSDGNPDLVARDETSGTHGKLWYYKGDGADGYDPKVEIGNGYPKGEPLF</sequence>
<dbReference type="Gene3D" id="2.115.10.10">
    <property type="entry name" value="Tachylectin 2"/>
    <property type="match status" value="1"/>
</dbReference>
<keyword evidence="1" id="KW-0732">Signal</keyword>
<dbReference type="SUPFAM" id="SSF69318">
    <property type="entry name" value="Integrin alpha N-terminal domain"/>
    <property type="match status" value="1"/>
</dbReference>
<accession>A0A160PAA5</accession>
<dbReference type="SUPFAM" id="SSF56219">
    <property type="entry name" value="DNase I-like"/>
    <property type="match status" value="1"/>
</dbReference>
<keyword evidence="4" id="KW-1185">Reference proteome</keyword>
<organism evidence="3 4">
    <name type="scientific">Streptomyces laurentii</name>
    <dbReference type="NCBI Taxonomy" id="39478"/>
    <lineage>
        <taxon>Bacteria</taxon>
        <taxon>Bacillati</taxon>
        <taxon>Actinomycetota</taxon>
        <taxon>Actinomycetes</taxon>
        <taxon>Kitasatosporales</taxon>
        <taxon>Streptomycetaceae</taxon>
        <taxon>Streptomyces</taxon>
    </lineage>
</organism>
<dbReference type="InterPro" id="IPR005135">
    <property type="entry name" value="Endo/exonuclease/phosphatase"/>
</dbReference>
<dbReference type="AlphaFoldDB" id="A0A160PAA5"/>
<dbReference type="InterPro" id="IPR036691">
    <property type="entry name" value="Endo/exonu/phosph_ase_sf"/>
</dbReference>
<evidence type="ECO:0000259" key="2">
    <source>
        <dbReference type="Pfam" id="PF03372"/>
    </source>
</evidence>
<dbReference type="Gene3D" id="3.60.10.10">
    <property type="entry name" value="Endonuclease/exonuclease/phosphatase"/>
    <property type="match status" value="1"/>
</dbReference>
<name>A0A160PAA5_STRLU</name>
<reference evidence="3 4" key="1">
    <citation type="journal article" date="2016" name="Genome Announc.">
        <title>Complete Genome Sequence of Thiostrepton-Producing Streptomyces laurentii ATCC 31255.</title>
        <authorList>
            <person name="Doi K."/>
            <person name="Fujino Y."/>
            <person name="Nagayoshi Y."/>
            <person name="Ohshima T."/>
            <person name="Ogata S."/>
        </authorList>
    </citation>
    <scope>NUCLEOTIDE SEQUENCE [LARGE SCALE GENOMIC DNA]</scope>
    <source>
        <strain evidence="3 4">ATCC 31255</strain>
    </source>
</reference>
<dbReference type="GO" id="GO:0003824">
    <property type="term" value="F:catalytic activity"/>
    <property type="evidence" value="ECO:0007669"/>
    <property type="project" value="InterPro"/>
</dbReference>
<gene>
    <name evidence="3" type="ORF">SLA_7167</name>
</gene>
<dbReference type="KEGG" id="slau:SLA_7167"/>
<dbReference type="Pfam" id="PF03372">
    <property type="entry name" value="Exo_endo_phos"/>
    <property type="match status" value="1"/>
</dbReference>
<feature type="signal peptide" evidence="1">
    <location>
        <begin position="1"/>
        <end position="30"/>
    </location>
</feature>
<protein>
    <submittedName>
        <fullName evidence="3">FG-GAP repeat domain protein</fullName>
    </submittedName>
</protein>
<feature type="chain" id="PRO_5007818301" evidence="1">
    <location>
        <begin position="31"/>
        <end position="596"/>
    </location>
</feature>
<evidence type="ECO:0000313" key="4">
    <source>
        <dbReference type="Proteomes" id="UP000217676"/>
    </source>
</evidence>
<dbReference type="InterPro" id="IPR028994">
    <property type="entry name" value="Integrin_alpha_N"/>
</dbReference>
<evidence type="ECO:0000313" key="3">
    <source>
        <dbReference type="EMBL" id="BAU88033.1"/>
    </source>
</evidence>
<proteinExistence type="predicted"/>
<evidence type="ECO:0000256" key="1">
    <source>
        <dbReference type="SAM" id="SignalP"/>
    </source>
</evidence>
<feature type="domain" description="Endonuclease/exonuclease/phosphatase" evidence="2">
    <location>
        <begin position="46"/>
        <end position="324"/>
    </location>
</feature>